<sequence>MSSSDTSAIPAATHRDEAQQSHLETHLSPASTPLEQASRQTSAPIDRIETGIDEASDKDESEEHPSHLAETLKKATSGVKRKMYLHHRHQRDLGRVFTPGSAWKHLPWSHSKKTQDRQEPDVEAQAPSEDDEPRLGVLQNIGIMFTTFPYWNMAFWSGFCYSIGSAMFVIDGAWSWTPQQWPSSEFKNESKFGVPLMFFFGACLYQVGGVMAYLEAVNDGSFAGAAMKKLFQGHQDIEKEFLDTKLHTFFGHIVPHHHHEDLEKEESDEADCNWDSLQTRHADPEAVYAEAQANIAKTQSNKTGDRRGGISDERRKSNAQGEVSQYLTWRWWPTWEALKSYHVYELGYLACAIQLFGVTLYGVTSIVILPGIFDSLAWWQELAAYWYPALIASCCFLIASIMFTIMAQEKWNRPKGRAVSWWIGIWAIVGSVGFLLNAIFGILSNSHPWAEYQSSLSSMWGSFFYMLSGLFQWYEAINVNVGPVLAFPNNRTPILLRSKP</sequence>
<keyword evidence="2" id="KW-1133">Transmembrane helix</keyword>
<evidence type="ECO:0000256" key="2">
    <source>
        <dbReference type="SAM" id="Phobius"/>
    </source>
</evidence>
<proteinExistence type="predicted"/>
<feature type="region of interest" description="Disordered" evidence="1">
    <location>
        <begin position="1"/>
        <end position="70"/>
    </location>
</feature>
<feature type="transmembrane region" description="Helical" evidence="2">
    <location>
        <begin position="346"/>
        <end position="373"/>
    </location>
</feature>
<feature type="transmembrane region" description="Helical" evidence="2">
    <location>
        <begin position="385"/>
        <end position="407"/>
    </location>
</feature>
<dbReference type="EMBL" id="MU004297">
    <property type="protein sequence ID" value="KAF2660798.1"/>
    <property type="molecule type" value="Genomic_DNA"/>
</dbReference>
<feature type="transmembrane region" description="Helical" evidence="2">
    <location>
        <begin position="154"/>
        <end position="176"/>
    </location>
</feature>
<feature type="transmembrane region" description="Helical" evidence="2">
    <location>
        <begin position="463"/>
        <end position="487"/>
    </location>
</feature>
<name>A0A6A6TPG8_9PLEO</name>
<feature type="region of interest" description="Disordered" evidence="1">
    <location>
        <begin position="107"/>
        <end position="133"/>
    </location>
</feature>
<evidence type="ECO:0000313" key="4">
    <source>
        <dbReference type="Proteomes" id="UP000799324"/>
    </source>
</evidence>
<feature type="compositionally biased region" description="Acidic residues" evidence="1">
    <location>
        <begin position="51"/>
        <end position="60"/>
    </location>
</feature>
<evidence type="ECO:0000313" key="3">
    <source>
        <dbReference type="EMBL" id="KAF2660798.1"/>
    </source>
</evidence>
<feature type="compositionally biased region" description="Polar residues" evidence="1">
    <location>
        <begin position="28"/>
        <end position="43"/>
    </location>
</feature>
<dbReference type="AlphaFoldDB" id="A0A6A6TPG8"/>
<evidence type="ECO:0000256" key="1">
    <source>
        <dbReference type="SAM" id="MobiDB-lite"/>
    </source>
</evidence>
<gene>
    <name evidence="3" type="ORF">K491DRAFT_648525</name>
</gene>
<feature type="compositionally biased region" description="Basic and acidic residues" evidence="1">
    <location>
        <begin position="13"/>
        <end position="25"/>
    </location>
</feature>
<keyword evidence="4" id="KW-1185">Reference proteome</keyword>
<dbReference type="Proteomes" id="UP000799324">
    <property type="component" value="Unassembled WGS sequence"/>
</dbReference>
<evidence type="ECO:0008006" key="5">
    <source>
        <dbReference type="Google" id="ProtNLM"/>
    </source>
</evidence>
<accession>A0A6A6TPG8</accession>
<reference evidence="3" key="1">
    <citation type="journal article" date="2020" name="Stud. Mycol.">
        <title>101 Dothideomycetes genomes: a test case for predicting lifestyles and emergence of pathogens.</title>
        <authorList>
            <person name="Haridas S."/>
            <person name="Albert R."/>
            <person name="Binder M."/>
            <person name="Bloem J."/>
            <person name="Labutti K."/>
            <person name="Salamov A."/>
            <person name="Andreopoulos B."/>
            <person name="Baker S."/>
            <person name="Barry K."/>
            <person name="Bills G."/>
            <person name="Bluhm B."/>
            <person name="Cannon C."/>
            <person name="Castanera R."/>
            <person name="Culley D."/>
            <person name="Daum C."/>
            <person name="Ezra D."/>
            <person name="Gonzalez J."/>
            <person name="Henrissat B."/>
            <person name="Kuo A."/>
            <person name="Liang C."/>
            <person name="Lipzen A."/>
            <person name="Lutzoni F."/>
            <person name="Magnuson J."/>
            <person name="Mondo S."/>
            <person name="Nolan M."/>
            <person name="Ohm R."/>
            <person name="Pangilinan J."/>
            <person name="Park H.-J."/>
            <person name="Ramirez L."/>
            <person name="Alfaro M."/>
            <person name="Sun H."/>
            <person name="Tritt A."/>
            <person name="Yoshinaga Y."/>
            <person name="Zwiers L.-H."/>
            <person name="Turgeon B."/>
            <person name="Goodwin S."/>
            <person name="Spatafora J."/>
            <person name="Crous P."/>
            <person name="Grigoriev I."/>
        </authorList>
    </citation>
    <scope>NUCLEOTIDE SEQUENCE</scope>
    <source>
        <strain evidence="3">CBS 122681</strain>
    </source>
</reference>
<keyword evidence="2" id="KW-0812">Transmembrane</keyword>
<protein>
    <recommendedName>
        <fullName evidence="5">Integral membrane protein</fullName>
    </recommendedName>
</protein>
<keyword evidence="2" id="KW-0472">Membrane</keyword>
<feature type="transmembrane region" description="Helical" evidence="2">
    <location>
        <begin position="196"/>
        <end position="214"/>
    </location>
</feature>
<feature type="compositionally biased region" description="Basic and acidic residues" evidence="1">
    <location>
        <begin position="61"/>
        <end position="70"/>
    </location>
</feature>
<feature type="transmembrane region" description="Helical" evidence="2">
    <location>
        <begin position="419"/>
        <end position="443"/>
    </location>
</feature>
<dbReference type="OrthoDB" id="2603at2759"/>
<organism evidence="3 4">
    <name type="scientific">Lophiostoma macrostomum CBS 122681</name>
    <dbReference type="NCBI Taxonomy" id="1314788"/>
    <lineage>
        <taxon>Eukaryota</taxon>
        <taxon>Fungi</taxon>
        <taxon>Dikarya</taxon>
        <taxon>Ascomycota</taxon>
        <taxon>Pezizomycotina</taxon>
        <taxon>Dothideomycetes</taxon>
        <taxon>Pleosporomycetidae</taxon>
        <taxon>Pleosporales</taxon>
        <taxon>Lophiostomataceae</taxon>
        <taxon>Lophiostoma</taxon>
    </lineage>
</organism>